<feature type="region of interest" description="Disordered" evidence="1">
    <location>
        <begin position="22"/>
        <end position="65"/>
    </location>
</feature>
<dbReference type="InterPro" id="IPR003477">
    <property type="entry name" value="PemK-like"/>
</dbReference>
<sequence length="195" mass="21484">MVFNLRSLQDAVRTGLRALQRAAGNPAPPIGRPATGQRAPGRPAFRRPAPGRTGPAAVDGEGLSYPGDFQGRVPVRYAPRPDGEPDPGEVVWAWVPYEEDHGRGKDRPVLLVGRSDGYLLGLMLTSRDRVSDSVASADYMDVGTGDWDRQGRPSEARLDRIVRLRPESIRREGAVLDRARFEKVASGLRRRHGWN</sequence>
<dbReference type="HOGENOM" id="CLU_097054_2_1_11"/>
<dbReference type="AlphaFoldDB" id="F0M1X3"/>
<feature type="compositionally biased region" description="Low complexity" evidence="1">
    <location>
        <begin position="38"/>
        <end position="57"/>
    </location>
</feature>
<dbReference type="SUPFAM" id="SSF50118">
    <property type="entry name" value="Cell growth inhibitor/plasmid maintenance toxic component"/>
    <property type="match status" value="1"/>
</dbReference>
<evidence type="ECO:0008006" key="4">
    <source>
        <dbReference type="Google" id="ProtNLM"/>
    </source>
</evidence>
<dbReference type="RefSeq" id="WP_013601052.1">
    <property type="nucleotide sequence ID" value="NC_015145.1"/>
</dbReference>
<evidence type="ECO:0000313" key="2">
    <source>
        <dbReference type="EMBL" id="ADX73125.1"/>
    </source>
</evidence>
<dbReference type="Proteomes" id="UP000008639">
    <property type="component" value="Chromosome"/>
</dbReference>
<accession>F0M1X3</accession>
<protein>
    <recommendedName>
        <fullName evidence="4">Type II toxin-antitoxin system PemK/MazF family toxin</fullName>
    </recommendedName>
</protein>
<evidence type="ECO:0000313" key="3">
    <source>
        <dbReference type="Proteomes" id="UP000008639"/>
    </source>
</evidence>
<proteinExistence type="predicted"/>
<dbReference type="KEGG" id="apn:Asphe3_19700"/>
<evidence type="ECO:0000256" key="1">
    <source>
        <dbReference type="SAM" id="MobiDB-lite"/>
    </source>
</evidence>
<dbReference type="GO" id="GO:0003677">
    <property type="term" value="F:DNA binding"/>
    <property type="evidence" value="ECO:0007669"/>
    <property type="project" value="InterPro"/>
</dbReference>
<name>F0M1X3_PSEPM</name>
<dbReference type="OrthoDB" id="5184628at2"/>
<dbReference type="eggNOG" id="COG2337">
    <property type="taxonomic scope" value="Bacteria"/>
</dbReference>
<reference evidence="2 3" key="1">
    <citation type="journal article" date="2011" name="Stand. Genomic Sci.">
        <title>Complete genome sequence of Arthrobacter phenanthrenivorans type strain (Sphe3).</title>
        <authorList>
            <person name="Kallimanis A."/>
            <person name="Labutti K.M."/>
            <person name="Lapidus A."/>
            <person name="Clum A."/>
            <person name="Lykidis A."/>
            <person name="Mavromatis K."/>
            <person name="Pagani I."/>
            <person name="Liolios K."/>
            <person name="Ivanova N."/>
            <person name="Goodwin L."/>
            <person name="Pitluck S."/>
            <person name="Chen A."/>
            <person name="Palaniappan K."/>
            <person name="Markowitz V."/>
            <person name="Bristow J."/>
            <person name="Velentzas A.D."/>
            <person name="Perisynakis A."/>
            <person name="Ouzounis C.C."/>
            <person name="Kyrpides N.C."/>
            <person name="Koukkou A.I."/>
            <person name="Drainas C."/>
        </authorList>
    </citation>
    <scope>NUCLEOTIDE SEQUENCE [LARGE SCALE GENOMIC DNA]</scope>
    <source>
        <strain evidence="3">DSM 18606 / JCM 16027 / LMG 23796 / Sphe3</strain>
    </source>
</reference>
<gene>
    <name evidence="2" type="ordered locus">Asphe3_19700</name>
</gene>
<dbReference type="EMBL" id="CP002379">
    <property type="protein sequence ID" value="ADX73125.1"/>
    <property type="molecule type" value="Genomic_DNA"/>
</dbReference>
<dbReference type="Pfam" id="PF02452">
    <property type="entry name" value="PemK_toxin"/>
    <property type="match status" value="1"/>
</dbReference>
<dbReference type="STRING" id="930171.Asphe3_19700"/>
<organism evidence="2 3">
    <name type="scientific">Pseudarthrobacter phenanthrenivorans (strain DSM 18606 / JCM 16027 / LMG 23796 / Sphe3)</name>
    <name type="common">Arthrobacter phenanthrenivorans</name>
    <dbReference type="NCBI Taxonomy" id="930171"/>
    <lineage>
        <taxon>Bacteria</taxon>
        <taxon>Bacillati</taxon>
        <taxon>Actinomycetota</taxon>
        <taxon>Actinomycetes</taxon>
        <taxon>Micrococcales</taxon>
        <taxon>Micrococcaceae</taxon>
        <taxon>Pseudarthrobacter</taxon>
    </lineage>
</organism>